<reference evidence="2 3" key="1">
    <citation type="submission" date="2016-10" db="EMBL/GenBank/DDBJ databases">
        <title>Draft genome sequence of Coniochaeta ligniaria NRRL30616, a lignocellulolytic fungus for bioabatement of inhibitors in plant biomass hydrolysates.</title>
        <authorList>
            <consortium name="DOE Joint Genome Institute"/>
            <person name="Jimenez D.J."/>
            <person name="Hector R.E."/>
            <person name="Riley R."/>
            <person name="Sun H."/>
            <person name="Grigoriev I.V."/>
            <person name="Van Elsas J.D."/>
            <person name="Nichols N.N."/>
        </authorList>
    </citation>
    <scope>NUCLEOTIDE SEQUENCE [LARGE SCALE GENOMIC DNA]</scope>
    <source>
        <strain evidence="2 3">NRRL 30616</strain>
    </source>
</reference>
<dbReference type="AlphaFoldDB" id="A0A1J7ITL9"/>
<keyword evidence="1" id="KW-0732">Signal</keyword>
<evidence type="ECO:0000256" key="1">
    <source>
        <dbReference type="SAM" id="SignalP"/>
    </source>
</evidence>
<organism evidence="2 3">
    <name type="scientific">Coniochaeta ligniaria NRRL 30616</name>
    <dbReference type="NCBI Taxonomy" id="1408157"/>
    <lineage>
        <taxon>Eukaryota</taxon>
        <taxon>Fungi</taxon>
        <taxon>Dikarya</taxon>
        <taxon>Ascomycota</taxon>
        <taxon>Pezizomycotina</taxon>
        <taxon>Sordariomycetes</taxon>
        <taxon>Sordariomycetidae</taxon>
        <taxon>Coniochaetales</taxon>
        <taxon>Coniochaetaceae</taxon>
        <taxon>Coniochaeta</taxon>
    </lineage>
</organism>
<proteinExistence type="predicted"/>
<name>A0A1J7ITL9_9PEZI</name>
<evidence type="ECO:0000313" key="3">
    <source>
        <dbReference type="Proteomes" id="UP000182658"/>
    </source>
</evidence>
<feature type="signal peptide" evidence="1">
    <location>
        <begin position="1"/>
        <end position="17"/>
    </location>
</feature>
<protein>
    <recommendedName>
        <fullName evidence="4">Secreted protein</fullName>
    </recommendedName>
</protein>
<feature type="chain" id="PRO_5012227656" description="Secreted protein" evidence="1">
    <location>
        <begin position="18"/>
        <end position="100"/>
    </location>
</feature>
<gene>
    <name evidence="2" type="ORF">CONLIGDRAFT_287228</name>
</gene>
<keyword evidence="3" id="KW-1185">Reference proteome</keyword>
<evidence type="ECO:0008006" key="4">
    <source>
        <dbReference type="Google" id="ProtNLM"/>
    </source>
</evidence>
<sequence>MFLLLVSLCAMHQGRKGTRVRSKTGQSARQPASAPMSTLRYRLYMTCRMALQPFLPSQKILETPSHLLSYFRCCLRSLRHFMPFRPLSTILVDRSACGGR</sequence>
<dbReference type="Proteomes" id="UP000182658">
    <property type="component" value="Unassembled WGS sequence"/>
</dbReference>
<accession>A0A1J7ITL9</accession>
<dbReference type="InParanoid" id="A0A1J7ITL9"/>
<evidence type="ECO:0000313" key="2">
    <source>
        <dbReference type="EMBL" id="OIW30661.1"/>
    </source>
</evidence>
<dbReference type="EMBL" id="KV875096">
    <property type="protein sequence ID" value="OIW30661.1"/>
    <property type="molecule type" value="Genomic_DNA"/>
</dbReference>